<organism evidence="2 3">
    <name type="scientific">Paramarasmius palmivorus</name>
    <dbReference type="NCBI Taxonomy" id="297713"/>
    <lineage>
        <taxon>Eukaryota</taxon>
        <taxon>Fungi</taxon>
        <taxon>Dikarya</taxon>
        <taxon>Basidiomycota</taxon>
        <taxon>Agaricomycotina</taxon>
        <taxon>Agaricomycetes</taxon>
        <taxon>Agaricomycetidae</taxon>
        <taxon>Agaricales</taxon>
        <taxon>Marasmiineae</taxon>
        <taxon>Marasmiaceae</taxon>
        <taxon>Paramarasmius</taxon>
    </lineage>
</organism>
<feature type="compositionally biased region" description="Polar residues" evidence="1">
    <location>
        <begin position="352"/>
        <end position="373"/>
    </location>
</feature>
<feature type="compositionally biased region" description="Low complexity" evidence="1">
    <location>
        <begin position="377"/>
        <end position="392"/>
    </location>
</feature>
<proteinExistence type="predicted"/>
<sequence>MASPPITSPRRSFDIPKPEDGLAEWTSKIRALQQQVDADEEAEHRRLEEEIAASRLARMRRSRGVGYDSGSRTSSVELDRDKLSNLKEDNDTTTTDDLKSIAERQRGQQDAMRKLMGSSSPPASVSGSERVAHSVGSGRPEPMSLAAFMGGRATGPRLNKHAPQQDAHDPRQFEQRTHITSPHPVFGRGGIAMPGMTKPGKVQSSYGRDSPSGTSVGMGRKKSYPDLRSPEEQFSPRERNDSAPSIYQHSPPSPVTLRPNSVASRYMDAITERPVSPQKTGGRSRERTMSTPYRPPTDRGPFPSSSANASRTSLVDDPRPVSPQKTGSRERRLSTPGRSSPTKGVSFVLPSDSESSEVPRSKRTSLGNTSRPKTPTKEPSVSKSPPYKPVVETPYLARTIQPQPRSPSNSPQISASPTPSPAFLKPPAPKEPTPSLSRLAGRGFVQNMVKVTQQLENRSPSTSSQTTPEKLGRKPAVLDRWQPRESSSPSPASPPTSPRPAVMRKSWTTETAPSEPRPTTPSRPLRSATSFTSFKQNADKNTVQPLEKETSNLPTQELKGLGSATTLVVFKPAPVEDATEFAEVDELGRKPRTASGLGGNFPAQTGKPLIHPTRERAKKPKKSSTARAVSKSEDGGKESQVPLSTARSESPAPLQAESPKHEHESDPVVEKKVSQPPKVTPPSSNGVRSGKVTDRWLDQPVIGVKPVLSRESSSQTEVPKVLGLVGRKPLPGLAVSPALPSTLINRAPSKSPEIPTTDSNASSTSKSSEGSRPITPVRHTRIPSTGNRATVMDIAQAFDQESAPSQKTESPVQQEEAPAVEVTPPSSPVVAETDWQPVSPASLERRRSTFEKFAVPSLPPLKEEATPTPSPAGTLARVEGSSIRQPLKDVFSKQDAEQAEPNTSVASPSEMPKGSKAAPSREGSKIVHLSYVDQPLPTVDYNAILKSRNNATTLSKDSNIFHDSEVLAIVRRSKSKSSGLVVTTVWGWFGKHSRHGERESQKLDELAKRYGTTMISVKQSHEPVDLVEALGGQVSTRQGPRAHWSPENTTMHMIRSRNGFIFIDELELFENQLIISKSIKNLCSGFSYCLSILDTVYVWNGHGSNDSERRAASQYARSLTDNVVELTQGVNDEEEMFWMVLGDGTFAAADYWRWKHDFSEYEPKIWLVNANKPGEPVSTILAV</sequence>
<name>A0AAW0DNF7_9AGAR</name>
<feature type="region of interest" description="Disordered" evidence="1">
    <location>
        <begin position="52"/>
        <end position="562"/>
    </location>
</feature>
<gene>
    <name evidence="2" type="ORF">VNI00_004031</name>
</gene>
<evidence type="ECO:0000313" key="3">
    <source>
        <dbReference type="Proteomes" id="UP001383192"/>
    </source>
</evidence>
<feature type="compositionally biased region" description="Polar residues" evidence="1">
    <location>
        <begin position="531"/>
        <end position="544"/>
    </location>
</feature>
<feature type="region of interest" description="Disordered" evidence="1">
    <location>
        <begin position="727"/>
        <end position="923"/>
    </location>
</feature>
<feature type="compositionally biased region" description="Polar residues" evidence="1">
    <location>
        <begin position="449"/>
        <end position="468"/>
    </location>
</feature>
<feature type="compositionally biased region" description="Basic and acidic residues" evidence="1">
    <location>
        <begin position="223"/>
        <end position="241"/>
    </location>
</feature>
<feature type="compositionally biased region" description="Low complexity" evidence="1">
    <location>
        <begin position="117"/>
        <end position="128"/>
    </location>
</feature>
<feature type="compositionally biased region" description="Basic and acidic residues" evidence="1">
    <location>
        <begin position="166"/>
        <end position="177"/>
    </location>
</feature>
<feature type="compositionally biased region" description="Pro residues" evidence="1">
    <location>
        <begin position="418"/>
        <end position="432"/>
    </location>
</feature>
<feature type="region of interest" description="Disordered" evidence="1">
    <location>
        <begin position="579"/>
        <end position="698"/>
    </location>
</feature>
<protein>
    <recommendedName>
        <fullName evidence="4">Gelsolin repeat protein</fullName>
    </recommendedName>
</protein>
<feature type="compositionally biased region" description="Polar residues" evidence="1">
    <location>
        <begin position="202"/>
        <end position="215"/>
    </location>
</feature>
<reference evidence="2 3" key="1">
    <citation type="submission" date="2024-01" db="EMBL/GenBank/DDBJ databases">
        <title>A draft genome for a cacao thread blight-causing isolate of Paramarasmius palmivorus.</title>
        <authorList>
            <person name="Baruah I.K."/>
            <person name="Bukari Y."/>
            <person name="Amoako-Attah I."/>
            <person name="Meinhardt L.W."/>
            <person name="Bailey B.A."/>
            <person name="Cohen S.P."/>
        </authorList>
    </citation>
    <scope>NUCLEOTIDE SEQUENCE [LARGE SCALE GENOMIC DNA]</scope>
    <source>
        <strain evidence="2 3">GH-12</strain>
    </source>
</reference>
<dbReference type="Gene3D" id="3.40.20.10">
    <property type="entry name" value="Severin"/>
    <property type="match status" value="1"/>
</dbReference>
<dbReference type="InterPro" id="IPR029006">
    <property type="entry name" value="ADF-H/Gelsolin-like_dom_sf"/>
</dbReference>
<feature type="compositionally biased region" description="Basic and acidic residues" evidence="1">
    <location>
        <begin position="886"/>
        <end position="896"/>
    </location>
</feature>
<keyword evidence="3" id="KW-1185">Reference proteome</keyword>
<comment type="caution">
    <text evidence="2">The sequence shown here is derived from an EMBL/GenBank/DDBJ whole genome shotgun (WGS) entry which is preliminary data.</text>
</comment>
<evidence type="ECO:0000313" key="2">
    <source>
        <dbReference type="EMBL" id="KAK7053405.1"/>
    </source>
</evidence>
<dbReference type="EMBL" id="JAYKXP010000010">
    <property type="protein sequence ID" value="KAK7053405.1"/>
    <property type="molecule type" value="Genomic_DNA"/>
</dbReference>
<evidence type="ECO:0008006" key="4">
    <source>
        <dbReference type="Google" id="ProtNLM"/>
    </source>
</evidence>
<feature type="compositionally biased region" description="Basic and acidic residues" evidence="1">
    <location>
        <begin position="658"/>
        <end position="673"/>
    </location>
</feature>
<dbReference type="GO" id="GO:0051015">
    <property type="term" value="F:actin filament binding"/>
    <property type="evidence" value="ECO:0007669"/>
    <property type="project" value="InterPro"/>
</dbReference>
<dbReference type="InterPro" id="IPR007122">
    <property type="entry name" value="Villin/Gelsolin"/>
</dbReference>
<evidence type="ECO:0000256" key="1">
    <source>
        <dbReference type="SAM" id="MobiDB-lite"/>
    </source>
</evidence>
<dbReference type="SMART" id="SM00262">
    <property type="entry name" value="GEL"/>
    <property type="match status" value="1"/>
</dbReference>
<dbReference type="AlphaFoldDB" id="A0AAW0DNF7"/>
<feature type="compositionally biased region" description="Low complexity" evidence="1">
    <location>
        <begin position="401"/>
        <end position="414"/>
    </location>
</feature>
<dbReference type="SUPFAM" id="SSF55753">
    <property type="entry name" value="Actin depolymerizing proteins"/>
    <property type="match status" value="1"/>
</dbReference>
<feature type="compositionally biased region" description="Polar residues" evidence="1">
    <location>
        <begin position="303"/>
        <end position="313"/>
    </location>
</feature>
<feature type="compositionally biased region" description="Basic and acidic residues" evidence="1">
    <location>
        <begin position="77"/>
        <end position="113"/>
    </location>
</feature>
<dbReference type="Proteomes" id="UP001383192">
    <property type="component" value="Unassembled WGS sequence"/>
</dbReference>
<accession>A0AAW0DNF7</accession>
<feature type="compositionally biased region" description="Polar residues" evidence="1">
    <location>
        <begin position="802"/>
        <end position="813"/>
    </location>
</feature>
<feature type="compositionally biased region" description="Low complexity" evidence="1">
    <location>
        <begin position="756"/>
        <end position="771"/>
    </location>
</feature>